<dbReference type="Gene3D" id="3.90.550.10">
    <property type="entry name" value="Spore Coat Polysaccharide Biosynthesis Protein SpsA, Chain A"/>
    <property type="match status" value="1"/>
</dbReference>
<proteinExistence type="predicted"/>
<evidence type="ECO:0000313" key="1">
    <source>
        <dbReference type="EMBL" id="MBL4915266.1"/>
    </source>
</evidence>
<gene>
    <name evidence="1" type="ORF">JMA39_19405</name>
</gene>
<comment type="caution">
    <text evidence="1">The sequence shown here is derived from an EMBL/GenBank/DDBJ whole genome shotgun (WGS) entry which is preliminary data.</text>
</comment>
<reference evidence="1 2" key="1">
    <citation type="submission" date="2021-01" db="EMBL/GenBank/DDBJ databases">
        <title>Genome sequence of Shewanella schlegeliana JCM 11561.</title>
        <authorList>
            <person name="Zhang H."/>
            <person name="Li C."/>
        </authorList>
    </citation>
    <scope>NUCLEOTIDE SEQUENCE [LARGE SCALE GENOMIC DNA]</scope>
    <source>
        <strain evidence="1 2">JCM 11561</strain>
    </source>
</reference>
<protein>
    <submittedName>
        <fullName evidence="1">Capsular biosynthesis protein</fullName>
    </submittedName>
</protein>
<evidence type="ECO:0000313" key="2">
    <source>
        <dbReference type="Proteomes" id="UP000604898"/>
    </source>
</evidence>
<dbReference type="EMBL" id="JAESVD010000014">
    <property type="protein sequence ID" value="MBL4915266.1"/>
    <property type="molecule type" value="Genomic_DNA"/>
</dbReference>
<dbReference type="InterPro" id="IPR029044">
    <property type="entry name" value="Nucleotide-diphossugar_trans"/>
</dbReference>
<sequence length="527" mass="59967">MYLITSAALIATELQSEFGPLPPSFLPVGNKRLFHHQLALIPHGERIILTLPEGFTPSQYDLDALASRSVELLYLPTHLSLGESIVYTLNLLEFEHSEPLFILHGDTLFDQLSSEMDQLGLSQVEDNYDWAEYNPNTAKLSPFSSEQPPSSELISNGFFSFSAPKALVRHIINQKWDFIQGLNAYIQDKGMAPHIYQNWYDFGHSHTYYQSKSRMTTQRAFNEMCIAGQVVTKTSYKKNKLSAEANWYQTIPGPLRCYVPQLLSTKETENSFSYSIEYLHLTALNELYVFSQLPAFAWRKILKNCCKFLQHASEYQDKDKQTLDALFASKTKQRLLTYAADAQLDINSPLRVNGKLKPSLTQLAQLSLNFLPTDTGRMNVLHGDFCFSNILYDFRTCNIKVIDPRGINAAEKVEIYGNTVYDIAKLAHSVIGLYDSIIAGYFKSELTNQDLTFSIASTPRQEQIIADFIKLINEEFAITENELYAMQIQLFLSMLPLHSDKPERQLGFIGNAYRLFDKIQLNTGSIQ</sequence>
<accession>A0ABS1T392</accession>
<keyword evidence="2" id="KW-1185">Reference proteome</keyword>
<dbReference type="RefSeq" id="WP_202723538.1">
    <property type="nucleotide sequence ID" value="NZ_BPEX01000022.1"/>
</dbReference>
<dbReference type="SUPFAM" id="SSF56112">
    <property type="entry name" value="Protein kinase-like (PK-like)"/>
    <property type="match status" value="1"/>
</dbReference>
<name>A0ABS1T392_9GAMM</name>
<dbReference type="SUPFAM" id="SSF53448">
    <property type="entry name" value="Nucleotide-diphospho-sugar transferases"/>
    <property type="match status" value="1"/>
</dbReference>
<dbReference type="InterPro" id="IPR011009">
    <property type="entry name" value="Kinase-like_dom_sf"/>
</dbReference>
<dbReference type="Proteomes" id="UP000604898">
    <property type="component" value="Unassembled WGS sequence"/>
</dbReference>
<organism evidence="1 2">
    <name type="scientific">Shewanella schlegeliana</name>
    <dbReference type="NCBI Taxonomy" id="190308"/>
    <lineage>
        <taxon>Bacteria</taxon>
        <taxon>Pseudomonadati</taxon>
        <taxon>Pseudomonadota</taxon>
        <taxon>Gammaproteobacteria</taxon>
        <taxon>Alteromonadales</taxon>
        <taxon>Shewanellaceae</taxon>
        <taxon>Shewanella</taxon>
    </lineage>
</organism>